<keyword evidence="9" id="KW-0539">Nucleus</keyword>
<evidence type="ECO:0000256" key="9">
    <source>
        <dbReference type="ARBA" id="ARBA00023242"/>
    </source>
</evidence>
<keyword evidence="4" id="KW-0479">Metal-binding</keyword>
<dbReference type="PANTHER" id="PTHR14955">
    <property type="entry name" value="RETINOIC ACID INDUCED 1/TRANSCRIPTION FACTOR 20"/>
    <property type="match status" value="1"/>
</dbReference>
<name>A0AA88LQM1_CHASR</name>
<dbReference type="GO" id="GO:0006357">
    <property type="term" value="P:regulation of transcription by RNA polymerase II"/>
    <property type="evidence" value="ECO:0007669"/>
    <property type="project" value="TreeGrafter"/>
</dbReference>
<dbReference type="SMART" id="SM00249">
    <property type="entry name" value="PHD"/>
    <property type="match status" value="1"/>
</dbReference>
<feature type="compositionally biased region" description="Polar residues" evidence="10">
    <location>
        <begin position="751"/>
        <end position="761"/>
    </location>
</feature>
<keyword evidence="3" id="KW-0597">Phosphoprotein</keyword>
<keyword evidence="7" id="KW-0832">Ubl conjugation</keyword>
<dbReference type="EMBL" id="JAUPFM010000019">
    <property type="protein sequence ID" value="KAK2820967.1"/>
    <property type="molecule type" value="Genomic_DNA"/>
</dbReference>
<dbReference type="Pfam" id="PF13771">
    <property type="entry name" value="zf-HC5HC2H"/>
    <property type="match status" value="1"/>
</dbReference>
<dbReference type="GO" id="GO:0005634">
    <property type="term" value="C:nucleus"/>
    <property type="evidence" value="ECO:0007669"/>
    <property type="project" value="UniProtKB-SubCell"/>
</dbReference>
<accession>A0AA88LQM1</accession>
<comment type="subcellular location">
    <subcellularLocation>
        <location evidence="1">Nucleus</location>
    </subcellularLocation>
</comment>
<keyword evidence="13" id="KW-1185">Reference proteome</keyword>
<evidence type="ECO:0000256" key="10">
    <source>
        <dbReference type="SAM" id="MobiDB-lite"/>
    </source>
</evidence>
<feature type="compositionally biased region" description="Basic and acidic residues" evidence="10">
    <location>
        <begin position="497"/>
        <end position="517"/>
    </location>
</feature>
<evidence type="ECO:0000256" key="2">
    <source>
        <dbReference type="ARBA" id="ARBA00022499"/>
    </source>
</evidence>
<feature type="region of interest" description="Disordered" evidence="10">
    <location>
        <begin position="744"/>
        <end position="776"/>
    </location>
</feature>
<evidence type="ECO:0000259" key="11">
    <source>
        <dbReference type="PROSITE" id="PS51805"/>
    </source>
</evidence>
<feature type="compositionally biased region" description="Polar residues" evidence="10">
    <location>
        <begin position="91"/>
        <end position="103"/>
    </location>
</feature>
<evidence type="ECO:0000256" key="8">
    <source>
        <dbReference type="ARBA" id="ARBA00023159"/>
    </source>
</evidence>
<dbReference type="Proteomes" id="UP001187415">
    <property type="component" value="Unassembled WGS sequence"/>
</dbReference>
<dbReference type="InterPro" id="IPR013083">
    <property type="entry name" value="Znf_RING/FYVE/PHD"/>
</dbReference>
<reference evidence="12" key="1">
    <citation type="submission" date="2023-07" db="EMBL/GenBank/DDBJ databases">
        <title>Chromosome-level Genome Assembly of Striped Snakehead (Channa striata).</title>
        <authorList>
            <person name="Liu H."/>
        </authorList>
    </citation>
    <scope>NUCLEOTIDE SEQUENCE</scope>
    <source>
        <strain evidence="12">Gz</strain>
        <tissue evidence="12">Muscle</tissue>
    </source>
</reference>
<keyword evidence="2" id="KW-1017">Isopeptide bond</keyword>
<dbReference type="AlphaFoldDB" id="A0AA88LQM1"/>
<dbReference type="GO" id="GO:0008270">
    <property type="term" value="F:zinc ion binding"/>
    <property type="evidence" value="ECO:0007669"/>
    <property type="project" value="UniProtKB-KW"/>
</dbReference>
<evidence type="ECO:0000313" key="13">
    <source>
        <dbReference type="Proteomes" id="UP001187415"/>
    </source>
</evidence>
<keyword evidence="5" id="KW-0863">Zinc-finger</keyword>
<keyword evidence="8" id="KW-0010">Activator</keyword>
<comment type="caution">
    <text evidence="12">The sequence shown here is derived from an EMBL/GenBank/DDBJ whole genome shotgun (WGS) entry which is preliminary data.</text>
</comment>
<protein>
    <recommendedName>
        <fullName evidence="11">PHD-type domain-containing protein</fullName>
    </recommendedName>
</protein>
<evidence type="ECO:0000313" key="12">
    <source>
        <dbReference type="EMBL" id="KAK2820967.1"/>
    </source>
</evidence>
<dbReference type="Gene3D" id="3.30.40.10">
    <property type="entry name" value="Zinc/RING finger domain, C3HC4 (zinc finger)"/>
    <property type="match status" value="1"/>
</dbReference>
<feature type="compositionally biased region" description="Basic and acidic residues" evidence="10">
    <location>
        <begin position="458"/>
        <end position="469"/>
    </location>
</feature>
<proteinExistence type="predicted"/>
<dbReference type="FunFam" id="3.30.40.10:FF:000116">
    <property type="entry name" value="Transcription factor 20 (AR1)"/>
    <property type="match status" value="1"/>
</dbReference>
<evidence type="ECO:0000256" key="4">
    <source>
        <dbReference type="ARBA" id="ARBA00022723"/>
    </source>
</evidence>
<feature type="region of interest" description="Disordered" evidence="10">
    <location>
        <begin position="75"/>
        <end position="103"/>
    </location>
</feature>
<evidence type="ECO:0000256" key="5">
    <source>
        <dbReference type="ARBA" id="ARBA00022771"/>
    </source>
</evidence>
<feature type="compositionally biased region" description="Polar residues" evidence="10">
    <location>
        <begin position="486"/>
        <end position="496"/>
    </location>
</feature>
<feature type="region of interest" description="Disordered" evidence="10">
    <location>
        <begin position="689"/>
        <end position="723"/>
    </location>
</feature>
<gene>
    <name evidence="12" type="ORF">Q5P01_023926</name>
</gene>
<evidence type="ECO:0000256" key="3">
    <source>
        <dbReference type="ARBA" id="ARBA00022553"/>
    </source>
</evidence>
<dbReference type="InterPro" id="IPR052440">
    <property type="entry name" value="Trans_Reg/Chrom_Remod"/>
</dbReference>
<dbReference type="InterPro" id="IPR034732">
    <property type="entry name" value="EPHD"/>
</dbReference>
<evidence type="ECO:0000256" key="6">
    <source>
        <dbReference type="ARBA" id="ARBA00022833"/>
    </source>
</evidence>
<evidence type="ECO:0000256" key="7">
    <source>
        <dbReference type="ARBA" id="ARBA00022843"/>
    </source>
</evidence>
<organism evidence="12 13">
    <name type="scientific">Channa striata</name>
    <name type="common">Snakehead murrel</name>
    <name type="synonym">Ophicephalus striatus</name>
    <dbReference type="NCBI Taxonomy" id="64152"/>
    <lineage>
        <taxon>Eukaryota</taxon>
        <taxon>Metazoa</taxon>
        <taxon>Chordata</taxon>
        <taxon>Craniata</taxon>
        <taxon>Vertebrata</taxon>
        <taxon>Euteleostomi</taxon>
        <taxon>Actinopterygii</taxon>
        <taxon>Neopterygii</taxon>
        <taxon>Teleostei</taxon>
        <taxon>Neoteleostei</taxon>
        <taxon>Acanthomorphata</taxon>
        <taxon>Anabantaria</taxon>
        <taxon>Anabantiformes</taxon>
        <taxon>Channoidei</taxon>
        <taxon>Channidae</taxon>
        <taxon>Channa</taxon>
    </lineage>
</organism>
<dbReference type="PROSITE" id="PS51805">
    <property type="entry name" value="EPHD"/>
    <property type="match status" value="1"/>
</dbReference>
<feature type="compositionally biased region" description="Basic residues" evidence="10">
    <location>
        <begin position="549"/>
        <end position="565"/>
    </location>
</feature>
<dbReference type="InterPro" id="IPR001965">
    <property type="entry name" value="Znf_PHD"/>
</dbReference>
<evidence type="ECO:0000256" key="1">
    <source>
        <dbReference type="ARBA" id="ARBA00004123"/>
    </source>
</evidence>
<feature type="region of interest" description="Disordered" evidence="10">
    <location>
        <begin position="443"/>
        <end position="572"/>
    </location>
</feature>
<feature type="domain" description="PHD-type" evidence="11">
    <location>
        <begin position="766"/>
        <end position="872"/>
    </location>
</feature>
<sequence length="887" mass="97631">MIISESAYSSLAFFLSVVMEQPPGSFDDLQPQDLSTSSIPTLIDLTRKGEECVLSATSLNALQMVKSPSWYPNSGTSNPGLPFSEAGSADATHQSGDQIQPDNAFSHTTVTLSYVSRSHVFSTQHSPVYSMPPVGMFSLQPSCDSDKRLVETGYALNQHYLDQAEGPVDLDTRTEILQSMSPAQELPENDGRVCLTHEPREFNGGVVSSDGDMAKHVQEVDDVEDVFDLPQASSSPSADNLFVETAEDVARDGLSTEGAIQPGTGISDSITRMDSCKDNKQPHHRQKAVMEPLIDLTNDVGVSDVLEDKPTVLIPHMNGDAKALQRTLKEKRLPMRSGRGTRLEAIVMNINSSRYKVSGCIRTSKKASASQTAASDCNLARPKRNNTLTIGKRTGRVKASPSVKTVKQNAVTQMKRGKTNSIITDSCKDSTSNCEILNNLKKSLDNTPPKIPQLAEQKGAKKEPVDISHRVHSPQTRLAKTRRKTSAQLSPSFSVHKNSEKEPDILSRPDPSLEVHVARFSPPPSKSPSKGRGKGRATDIKSSPIGKTKAARSPKRRKKKQKRSHSASMFSPKEPEIKLKYINYKEEKRDLRLDNFSPFVRMEHHQSSLPQCTVINYPEEARMQHKKGQHPQAHPSGFISAVVPSTSCLQLGQASTHSQHQRALVCCLCGQSANAMDLGDLHGPYYPEGYQPSTKTPASKMGLKKNEEDYSDSESSSCSIRGRGRKRAIPPTLLPLRKGAQLKQKGLLESQRWNSDRTSSPAAKRARSEGGSADPEDWYSPPVLPLEPCEYWLHEDCGIWSAGVFLVKGKVYGLEEAVKVAQETMCSMCHDQGATVGCFFKNCPNKYHYRCALESDCVLIEENFSMKCKKHKNKTFKAPTVNRSDGR</sequence>
<keyword evidence="6" id="KW-0862">Zinc</keyword>
<dbReference type="PANTHER" id="PTHR14955:SF8">
    <property type="entry name" value="SI:CH211-165G14.1-RELATED"/>
    <property type="match status" value="1"/>
</dbReference>